<dbReference type="GO" id="GO:0016791">
    <property type="term" value="F:phosphatase activity"/>
    <property type="evidence" value="ECO:0007669"/>
    <property type="project" value="TreeGrafter"/>
</dbReference>
<protein>
    <submittedName>
        <fullName evidence="5">Hydrolase</fullName>
        <ecNumber evidence="5">3.-.-.-</ecNumber>
    </submittedName>
</protein>
<keyword evidence="7" id="KW-1185">Reference proteome</keyword>
<dbReference type="PANTHER" id="PTHR10000">
    <property type="entry name" value="PHOSPHOSERINE PHOSPHATASE"/>
    <property type="match status" value="1"/>
</dbReference>
<evidence type="ECO:0000259" key="3">
    <source>
        <dbReference type="Pfam" id="PF05116"/>
    </source>
</evidence>
<dbReference type="InterPro" id="IPR006379">
    <property type="entry name" value="HAD-SF_hydro_IIB"/>
</dbReference>
<evidence type="ECO:0000256" key="2">
    <source>
        <dbReference type="ARBA" id="ARBA00022801"/>
    </source>
</evidence>
<dbReference type="Proteomes" id="UP000652995">
    <property type="component" value="Unassembled WGS sequence"/>
</dbReference>
<feature type="domain" description="Sucrose phosphatase-like" evidence="3">
    <location>
        <begin position="5"/>
        <end position="248"/>
    </location>
</feature>
<dbReference type="InterPro" id="IPR036412">
    <property type="entry name" value="HAD-like_sf"/>
</dbReference>
<accession>A0A240C4S8</accession>
<sequence>MSGNLILFDFDETYYKHNTNQTDVYSLKEMEGLLQKISVNNNAITAILTGSTLDSVLEKMLKANMSYKPKHIFSDLSSKMYTWNNYEYVESDEYKNEVLTEPFLLEDILEILNHISSKHNVEFIPQREFYENETLYNFYLYSTGDTNLDKKILKDLTQYSKTRNYTMRFNRCNPLAGDPENAYDIDFTPKNAGKLYATKFLMRKYSIPRNSIIGFGDSGNDEEFLRYLDHAFIMSNSKDEEMKRKFKNTKYPYYKGIFKHVSEFVGGKND</sequence>
<proteinExistence type="inferred from homology"/>
<dbReference type="KEGG" id="smus:C7J88_03310"/>
<dbReference type="GO" id="GO:0000287">
    <property type="term" value="F:magnesium ion binding"/>
    <property type="evidence" value="ECO:0007669"/>
    <property type="project" value="TreeGrafter"/>
</dbReference>
<dbReference type="GO" id="GO:0005829">
    <property type="term" value="C:cytosol"/>
    <property type="evidence" value="ECO:0007669"/>
    <property type="project" value="TreeGrafter"/>
</dbReference>
<evidence type="ECO:0000256" key="1">
    <source>
        <dbReference type="ARBA" id="ARBA00007958"/>
    </source>
</evidence>
<dbReference type="InterPro" id="IPR023214">
    <property type="entry name" value="HAD_sf"/>
</dbReference>
<evidence type="ECO:0000313" key="4">
    <source>
        <dbReference type="EMBL" id="GGA92502.1"/>
    </source>
</evidence>
<evidence type="ECO:0000313" key="7">
    <source>
        <dbReference type="Proteomes" id="UP000652995"/>
    </source>
</evidence>
<keyword evidence="2 5" id="KW-0378">Hydrolase</keyword>
<reference evidence="4" key="1">
    <citation type="journal article" date="2014" name="Int. J. Syst. Evol. Microbiol.">
        <title>Complete genome of a new Firmicutes species belonging to the dominant human colonic microbiota ('Ruminococcus bicirculans') reveals two chromosomes and a selective capacity to utilize plant glucans.</title>
        <authorList>
            <consortium name="NISC Comparative Sequencing Program"/>
            <person name="Wegmann U."/>
            <person name="Louis P."/>
            <person name="Goesmann A."/>
            <person name="Henrissat B."/>
            <person name="Duncan S.H."/>
            <person name="Flint H.J."/>
        </authorList>
    </citation>
    <scope>NUCLEOTIDE SEQUENCE</scope>
    <source>
        <strain evidence="4">CCM 4175</strain>
    </source>
</reference>
<reference evidence="4" key="4">
    <citation type="submission" date="2024-05" db="EMBL/GenBank/DDBJ databases">
        <authorList>
            <person name="Sun Q."/>
            <person name="Sedlacek I."/>
        </authorList>
    </citation>
    <scope>NUCLEOTIDE SEQUENCE</scope>
    <source>
        <strain evidence="4">CCM 4175</strain>
    </source>
</reference>
<dbReference type="InterPro" id="IPR006380">
    <property type="entry name" value="SPP-like_dom"/>
</dbReference>
<name>A0A240C4S8_9STAP</name>
<dbReference type="OrthoDB" id="9781413at2"/>
<dbReference type="Gene3D" id="3.40.50.1000">
    <property type="entry name" value="HAD superfamily/HAD-like"/>
    <property type="match status" value="1"/>
</dbReference>
<dbReference type="EMBL" id="LT906464">
    <property type="protein sequence ID" value="SNW02910.1"/>
    <property type="molecule type" value="Genomic_DNA"/>
</dbReference>
<dbReference type="CDD" id="cd02605">
    <property type="entry name" value="HAD_SPP"/>
    <property type="match status" value="1"/>
</dbReference>
<reference evidence="7" key="3">
    <citation type="journal article" date="2019" name="Int. J. Syst. Evol. Microbiol.">
        <title>The Global Catalogue of Microorganisms (GCM) 10K type strain sequencing project: providing services to taxonomists for standard genome sequencing and annotation.</title>
        <authorList>
            <consortium name="The Broad Institute Genomics Platform"/>
            <consortium name="The Broad Institute Genome Sequencing Center for Infectious Disease"/>
            <person name="Wu L."/>
            <person name="Ma J."/>
        </authorList>
    </citation>
    <scope>NUCLEOTIDE SEQUENCE [LARGE SCALE GENOMIC DNA]</scope>
    <source>
        <strain evidence="7">CCM 4175</strain>
    </source>
</reference>
<dbReference type="PANTHER" id="PTHR10000:SF57">
    <property type="entry name" value="KANOSAMINE-6-PHOSPHATE PHOSPHATASE"/>
    <property type="match status" value="1"/>
</dbReference>
<evidence type="ECO:0000313" key="6">
    <source>
        <dbReference type="Proteomes" id="UP000243706"/>
    </source>
</evidence>
<dbReference type="SUPFAM" id="SSF56784">
    <property type="entry name" value="HAD-like"/>
    <property type="match status" value="1"/>
</dbReference>
<dbReference type="Gene3D" id="3.30.70.1410">
    <property type="entry name" value="yhjk (haloacid dehalogenase-like hydrolase protein) domain"/>
    <property type="match status" value="1"/>
</dbReference>
<organism evidence="5 6">
    <name type="scientific">Staphylococcus muscae</name>
    <dbReference type="NCBI Taxonomy" id="1294"/>
    <lineage>
        <taxon>Bacteria</taxon>
        <taxon>Bacillati</taxon>
        <taxon>Bacillota</taxon>
        <taxon>Bacilli</taxon>
        <taxon>Bacillales</taxon>
        <taxon>Staphylococcaceae</taxon>
        <taxon>Staphylococcus</taxon>
    </lineage>
</organism>
<dbReference type="AlphaFoldDB" id="A0A240C4S8"/>
<gene>
    <name evidence="4" type="ORF">GCM10007183_15830</name>
    <name evidence="5" type="ORF">SAMEA4412661_01320</name>
</gene>
<dbReference type="EC" id="3.-.-.-" evidence="5"/>
<dbReference type="NCBIfam" id="TIGR01484">
    <property type="entry name" value="HAD-SF-IIB"/>
    <property type="match status" value="1"/>
</dbReference>
<dbReference type="EMBL" id="BMCB01000009">
    <property type="protein sequence ID" value="GGA92502.1"/>
    <property type="molecule type" value="Genomic_DNA"/>
</dbReference>
<comment type="similarity">
    <text evidence="1">Belongs to the HAD-like hydrolase superfamily.</text>
</comment>
<dbReference type="Proteomes" id="UP000243706">
    <property type="component" value="Chromosome 1"/>
</dbReference>
<dbReference type="Pfam" id="PF05116">
    <property type="entry name" value="S6PP"/>
    <property type="match status" value="1"/>
</dbReference>
<evidence type="ECO:0000313" key="5">
    <source>
        <dbReference type="EMBL" id="SNW02910.1"/>
    </source>
</evidence>
<dbReference type="RefSeq" id="WP_095117185.1">
    <property type="nucleotide sequence ID" value="NZ_BMCB01000009.1"/>
</dbReference>
<reference evidence="5 6" key="2">
    <citation type="submission" date="2017-06" db="EMBL/GenBank/DDBJ databases">
        <authorList>
            <consortium name="Pathogen Informatics"/>
        </authorList>
    </citation>
    <scope>NUCLEOTIDE SEQUENCE [LARGE SCALE GENOMIC DNA]</scope>
    <source>
        <strain evidence="5 6">NCTC13833</strain>
    </source>
</reference>